<dbReference type="RefSeq" id="WP_212999050.1">
    <property type="nucleotide sequence ID" value="NZ_BAAATW010000014.1"/>
</dbReference>
<evidence type="ECO:0000313" key="2">
    <source>
        <dbReference type="EMBL" id="GIM75038.1"/>
    </source>
</evidence>
<dbReference type="EMBL" id="BOQP01000022">
    <property type="protein sequence ID" value="GIM75038.1"/>
    <property type="molecule type" value="Genomic_DNA"/>
</dbReference>
<comment type="caution">
    <text evidence="2">The sequence shown here is derived from an EMBL/GenBank/DDBJ whole genome shotgun (WGS) entry which is preliminary data.</text>
</comment>
<name>A0A919SQ59_9ACTN</name>
<proteinExistence type="predicted"/>
<dbReference type="SUPFAM" id="SSF50475">
    <property type="entry name" value="FMN-binding split barrel"/>
    <property type="match status" value="1"/>
</dbReference>
<accession>A0A919SQ59</accession>
<dbReference type="Gene3D" id="3.20.180.10">
    <property type="entry name" value="PNP-oxidase-like"/>
    <property type="match status" value="1"/>
</dbReference>
<gene>
    <name evidence="2" type="ORF">Aco04nite_43320</name>
</gene>
<keyword evidence="3" id="KW-1185">Reference proteome</keyword>
<reference evidence="2" key="1">
    <citation type="submission" date="2021-03" db="EMBL/GenBank/DDBJ databases">
        <title>Whole genome shotgun sequence of Actinoplanes consettensis NBRC 14913.</title>
        <authorList>
            <person name="Komaki H."/>
            <person name="Tamura T."/>
        </authorList>
    </citation>
    <scope>NUCLEOTIDE SEQUENCE</scope>
    <source>
        <strain evidence="2">NBRC 14913</strain>
    </source>
</reference>
<dbReference type="InterPro" id="IPR019595">
    <property type="entry name" value="DUF2470"/>
</dbReference>
<evidence type="ECO:0000259" key="1">
    <source>
        <dbReference type="Pfam" id="PF10615"/>
    </source>
</evidence>
<dbReference type="Proteomes" id="UP000680865">
    <property type="component" value="Unassembled WGS sequence"/>
</dbReference>
<organism evidence="2 3">
    <name type="scientific">Winogradskya consettensis</name>
    <dbReference type="NCBI Taxonomy" id="113560"/>
    <lineage>
        <taxon>Bacteria</taxon>
        <taxon>Bacillati</taxon>
        <taxon>Actinomycetota</taxon>
        <taxon>Actinomycetes</taxon>
        <taxon>Micromonosporales</taxon>
        <taxon>Micromonosporaceae</taxon>
        <taxon>Winogradskya</taxon>
    </lineage>
</organism>
<dbReference type="Pfam" id="PF10615">
    <property type="entry name" value="DUF2470"/>
    <property type="match status" value="1"/>
</dbReference>
<evidence type="ECO:0000313" key="3">
    <source>
        <dbReference type="Proteomes" id="UP000680865"/>
    </source>
</evidence>
<protein>
    <recommendedName>
        <fullName evidence="1">DUF2470 domain-containing protein</fullName>
    </recommendedName>
</protein>
<feature type="domain" description="DUF2470" evidence="1">
    <location>
        <begin position="164"/>
        <end position="231"/>
    </location>
</feature>
<dbReference type="AlphaFoldDB" id="A0A919SQ59"/>
<dbReference type="InterPro" id="IPR037119">
    <property type="entry name" value="Haem_oxidase_HugZ-like_sf"/>
</dbReference>
<sequence>MQPTHAEVARTLAAGHLPATAHIACRPGPHPVRHVTDAQGRVLLLSPSDGALTAALRPGPDVDDTALVLDISDVPPVTGAPSLGRIWVAGWATRLDGPEARQAALDYAETDPATDLLDVGDTQVIHRMDVAEVRYERNTVLVDVDPDEYAEALPDPLRAIEFDLIADLSDHHVVEMSDYVRRQLGPAARPGDDPRVVRLDRYGFMVRLGDRLARLAFPRPVTDRHDLAHLLHPVLCHRCGHQEEEAA</sequence>